<keyword evidence="3" id="KW-1185">Reference proteome</keyword>
<gene>
    <name evidence="2" type="ORF">CPELLU_LOCUS18156</name>
</gene>
<reference evidence="2" key="1">
    <citation type="submission" date="2021-06" db="EMBL/GenBank/DDBJ databases">
        <authorList>
            <person name="Kallberg Y."/>
            <person name="Tangrot J."/>
            <person name="Rosling A."/>
        </authorList>
    </citation>
    <scope>NUCLEOTIDE SEQUENCE</scope>
    <source>
        <strain evidence="2">FL966</strain>
    </source>
</reference>
<dbReference type="Proteomes" id="UP000789759">
    <property type="component" value="Unassembled WGS sequence"/>
</dbReference>
<protein>
    <submittedName>
        <fullName evidence="2">2875_t:CDS:1</fullName>
    </submittedName>
</protein>
<organism evidence="2 3">
    <name type="scientific">Cetraspora pellucida</name>
    <dbReference type="NCBI Taxonomy" id="1433469"/>
    <lineage>
        <taxon>Eukaryota</taxon>
        <taxon>Fungi</taxon>
        <taxon>Fungi incertae sedis</taxon>
        <taxon>Mucoromycota</taxon>
        <taxon>Glomeromycotina</taxon>
        <taxon>Glomeromycetes</taxon>
        <taxon>Diversisporales</taxon>
        <taxon>Gigasporaceae</taxon>
        <taxon>Cetraspora</taxon>
    </lineage>
</organism>
<feature type="non-terminal residue" evidence="2">
    <location>
        <position position="1"/>
    </location>
</feature>
<evidence type="ECO:0000313" key="3">
    <source>
        <dbReference type="Proteomes" id="UP000789759"/>
    </source>
</evidence>
<proteinExistence type="predicted"/>
<dbReference type="EMBL" id="CAJVQA010034594">
    <property type="protein sequence ID" value="CAG8805990.1"/>
    <property type="molecule type" value="Genomic_DNA"/>
</dbReference>
<dbReference type="AlphaFoldDB" id="A0A9N9K2R7"/>
<sequence>MSPSPMTLIATTTSSTVPNVSATSLTTTNASVTQNVPNQYSDTQQYSITPFFNPITLNKTTEYDKTNDNSNDYEDNESNLKKRKGNHFDYEKDQYAYSCKIQQKQHDEQIDIFK</sequence>
<feature type="region of interest" description="Disordered" evidence="1">
    <location>
        <begin position="60"/>
        <end position="87"/>
    </location>
</feature>
<name>A0A9N9K2R7_9GLOM</name>
<comment type="caution">
    <text evidence="2">The sequence shown here is derived from an EMBL/GenBank/DDBJ whole genome shotgun (WGS) entry which is preliminary data.</text>
</comment>
<evidence type="ECO:0000256" key="1">
    <source>
        <dbReference type="SAM" id="MobiDB-lite"/>
    </source>
</evidence>
<accession>A0A9N9K2R7</accession>
<evidence type="ECO:0000313" key="2">
    <source>
        <dbReference type="EMBL" id="CAG8805990.1"/>
    </source>
</evidence>